<dbReference type="Proteomes" id="UP000437824">
    <property type="component" value="Unassembled WGS sequence"/>
</dbReference>
<reference evidence="1 2" key="1">
    <citation type="submission" date="2019-11" db="EMBL/GenBank/DDBJ databases">
        <title>Draft genome sequence of Blautia luti DSM 14534T, isolated from human stool.</title>
        <authorList>
            <person name="Ortiz R."/>
            <person name="Melis-Arcos F."/>
            <person name="Covarrubias P."/>
            <person name="Cardenas J.P."/>
            <person name="Perez-Donoso J."/>
            <person name="Almonacid D."/>
        </authorList>
    </citation>
    <scope>NUCLEOTIDE SEQUENCE [LARGE SCALE GENOMIC DNA]</scope>
    <source>
        <strain evidence="1 2">DSM 14534</strain>
    </source>
</reference>
<organism evidence="1 2">
    <name type="scientific">Blautia luti DSM 14534 = JCM 17040</name>
    <dbReference type="NCBI Taxonomy" id="649762"/>
    <lineage>
        <taxon>Bacteria</taxon>
        <taxon>Bacillati</taxon>
        <taxon>Bacillota</taxon>
        <taxon>Clostridia</taxon>
        <taxon>Lachnospirales</taxon>
        <taxon>Lachnospiraceae</taxon>
        <taxon>Blautia</taxon>
    </lineage>
</organism>
<sequence length="72" mass="8430">MRMYTVERIEELDFGCEGRPEGMKDMVRVFLKGENGEEESLKVEDAWLYAHGIDEGSKVELTEDKKRFLLMN</sequence>
<comment type="caution">
    <text evidence="1">The sequence shown here is derived from an EMBL/GenBank/DDBJ whole genome shotgun (WGS) entry which is preliminary data.</text>
</comment>
<dbReference type="EMBL" id="WMBC01000012">
    <property type="protein sequence ID" value="MTD62257.1"/>
    <property type="molecule type" value="Genomic_DNA"/>
</dbReference>
<evidence type="ECO:0000313" key="1">
    <source>
        <dbReference type="EMBL" id="MTD62257.1"/>
    </source>
</evidence>
<protein>
    <submittedName>
        <fullName evidence="1">Uncharacterized protein</fullName>
    </submittedName>
</protein>
<dbReference type="AlphaFoldDB" id="A0A844GPP6"/>
<gene>
    <name evidence="1" type="ORF">GKZ57_13665</name>
</gene>
<accession>A0A844GPP6</accession>
<proteinExistence type="predicted"/>
<name>A0A844GPP6_9FIRM</name>
<evidence type="ECO:0000313" key="2">
    <source>
        <dbReference type="Proteomes" id="UP000437824"/>
    </source>
</evidence>